<feature type="chain" id="PRO_5044724275" evidence="1">
    <location>
        <begin position="17"/>
        <end position="76"/>
    </location>
</feature>
<evidence type="ECO:0000313" key="4">
    <source>
        <dbReference type="Proteomes" id="UP001620626"/>
    </source>
</evidence>
<name>A0ABD2LGV8_9BILA</name>
<evidence type="ECO:0000313" key="2">
    <source>
        <dbReference type="EMBL" id="KAL3113176.1"/>
    </source>
</evidence>
<keyword evidence="4" id="KW-1185">Reference proteome</keyword>
<reference evidence="3 4" key="1">
    <citation type="submission" date="2024-10" db="EMBL/GenBank/DDBJ databases">
        <authorList>
            <person name="Kim D."/>
        </authorList>
    </citation>
    <scope>NUCLEOTIDE SEQUENCE [LARGE SCALE GENOMIC DNA]</scope>
    <source>
        <strain evidence="3">BH-2024</strain>
    </source>
</reference>
<sequence>MLTIFLLALHFGLLATHSMNANYKDPSLTFEQLYQKCKEQFRHKINTEQIVNDDETTAFTDGTMFTEAKRALCMLR</sequence>
<protein>
    <submittedName>
        <fullName evidence="3">Uncharacterized protein</fullName>
    </submittedName>
</protein>
<dbReference type="Proteomes" id="UP001620626">
    <property type="component" value="Unassembled WGS sequence"/>
</dbReference>
<dbReference type="AlphaFoldDB" id="A0ABD2LGV8"/>
<dbReference type="EMBL" id="JBICBT010000415">
    <property type="protein sequence ID" value="KAL3114458.1"/>
    <property type="molecule type" value="Genomic_DNA"/>
</dbReference>
<gene>
    <name evidence="2" type="ORF">niasHT_013412</name>
    <name evidence="3" type="ORF">niasHT_019962</name>
</gene>
<proteinExistence type="predicted"/>
<feature type="signal peptide" evidence="1">
    <location>
        <begin position="1"/>
        <end position="16"/>
    </location>
</feature>
<keyword evidence="1" id="KW-0732">Signal</keyword>
<evidence type="ECO:0000313" key="3">
    <source>
        <dbReference type="EMBL" id="KAL3114458.1"/>
    </source>
</evidence>
<evidence type="ECO:0000256" key="1">
    <source>
        <dbReference type="SAM" id="SignalP"/>
    </source>
</evidence>
<accession>A0ABD2LGV8</accession>
<comment type="caution">
    <text evidence="3">The sequence shown here is derived from an EMBL/GenBank/DDBJ whole genome shotgun (WGS) entry which is preliminary data.</text>
</comment>
<dbReference type="EMBL" id="JBICBT010000454">
    <property type="protein sequence ID" value="KAL3113176.1"/>
    <property type="molecule type" value="Genomic_DNA"/>
</dbReference>
<organism evidence="3 4">
    <name type="scientific">Heterodera trifolii</name>
    <dbReference type="NCBI Taxonomy" id="157864"/>
    <lineage>
        <taxon>Eukaryota</taxon>
        <taxon>Metazoa</taxon>
        <taxon>Ecdysozoa</taxon>
        <taxon>Nematoda</taxon>
        <taxon>Chromadorea</taxon>
        <taxon>Rhabditida</taxon>
        <taxon>Tylenchina</taxon>
        <taxon>Tylenchomorpha</taxon>
        <taxon>Tylenchoidea</taxon>
        <taxon>Heteroderidae</taxon>
        <taxon>Heteroderinae</taxon>
        <taxon>Heterodera</taxon>
    </lineage>
</organism>